<feature type="repeat" description="ANK" evidence="3">
    <location>
        <begin position="1736"/>
        <end position="1765"/>
    </location>
</feature>
<feature type="domain" description="GPI inositol-deacylase winged helix" evidence="6">
    <location>
        <begin position="561"/>
        <end position="639"/>
    </location>
</feature>
<dbReference type="InterPro" id="IPR002110">
    <property type="entry name" value="Ankyrin_rpt"/>
</dbReference>
<feature type="repeat" description="ANK" evidence="3">
    <location>
        <begin position="1270"/>
        <end position="1302"/>
    </location>
</feature>
<dbReference type="Gene3D" id="1.25.40.20">
    <property type="entry name" value="Ankyrin repeat-containing domain"/>
    <property type="match status" value="4"/>
</dbReference>
<evidence type="ECO:0000259" key="7">
    <source>
        <dbReference type="Pfam" id="PF24809"/>
    </source>
</evidence>
<accession>A0AAE0U416</accession>
<proteinExistence type="predicted"/>
<feature type="domain" description="Nephrocystin 3-like N-terminal" evidence="8">
    <location>
        <begin position="279"/>
        <end position="443"/>
    </location>
</feature>
<dbReference type="Proteomes" id="UP001285441">
    <property type="component" value="Unassembled WGS sequence"/>
</dbReference>
<dbReference type="InterPro" id="IPR056125">
    <property type="entry name" value="DUF7708"/>
</dbReference>
<dbReference type="InterPro" id="IPR056884">
    <property type="entry name" value="NPHP3-like_N"/>
</dbReference>
<reference evidence="9" key="2">
    <citation type="submission" date="2023-06" db="EMBL/GenBank/DDBJ databases">
        <authorList>
            <consortium name="Lawrence Berkeley National Laboratory"/>
            <person name="Haridas S."/>
            <person name="Hensen N."/>
            <person name="Bonometti L."/>
            <person name="Westerberg I."/>
            <person name="Brannstrom I.O."/>
            <person name="Guillou S."/>
            <person name="Cros-Aarteil S."/>
            <person name="Calhoun S."/>
            <person name="Kuo A."/>
            <person name="Mondo S."/>
            <person name="Pangilinan J."/>
            <person name="Riley R."/>
            <person name="LaButti K."/>
            <person name="Andreopoulos B."/>
            <person name="Lipzen A."/>
            <person name="Chen C."/>
            <person name="Yanf M."/>
            <person name="Daum C."/>
            <person name="Ng V."/>
            <person name="Clum A."/>
            <person name="Steindorff A."/>
            <person name="Ohm R."/>
            <person name="Martin F."/>
            <person name="Silar P."/>
            <person name="Natvig D."/>
            <person name="Lalanne C."/>
            <person name="Gautier V."/>
            <person name="Ament-velasquez S.L."/>
            <person name="Kruys A."/>
            <person name="Hutchinson M.I."/>
            <person name="Powell A.J."/>
            <person name="Barry K."/>
            <person name="Miller A.N."/>
            <person name="Grigoriev I.V."/>
            <person name="Debuchy R."/>
            <person name="Gladieux P."/>
            <person name="Thoren M.H."/>
            <person name="Johannesson H."/>
        </authorList>
    </citation>
    <scope>NUCLEOTIDE SEQUENCE</scope>
    <source>
        <strain evidence="9">CBS 232.78</strain>
    </source>
</reference>
<feature type="repeat" description="ANK" evidence="3">
    <location>
        <begin position="1060"/>
        <end position="1092"/>
    </location>
</feature>
<dbReference type="InterPro" id="IPR036770">
    <property type="entry name" value="Ankyrin_rpt-contain_sf"/>
</dbReference>
<dbReference type="InterPro" id="IPR027417">
    <property type="entry name" value="P-loop_NTPase"/>
</dbReference>
<feature type="repeat" description="ANK" evidence="3">
    <location>
        <begin position="992"/>
        <end position="1024"/>
    </location>
</feature>
<feature type="repeat" description="ANK" evidence="3">
    <location>
        <begin position="1027"/>
        <end position="1059"/>
    </location>
</feature>
<dbReference type="Pfam" id="PF22939">
    <property type="entry name" value="WHD_GPIID"/>
    <property type="match status" value="1"/>
</dbReference>
<feature type="repeat" description="ANK" evidence="3">
    <location>
        <begin position="964"/>
        <end position="996"/>
    </location>
</feature>
<feature type="repeat" description="ANK" evidence="3">
    <location>
        <begin position="865"/>
        <end position="891"/>
    </location>
</feature>
<dbReference type="PANTHER" id="PTHR24123">
    <property type="entry name" value="ANKYRIN REPEAT-CONTAINING"/>
    <property type="match status" value="1"/>
</dbReference>
<sequence length="2055" mass="223418">MVNPTSSSDGILNNPRIQDLVANLSADEKKLYEATTIAKTLLDEVTRADVNHLQNSTSRKIGTALLPFITGVEQYGRGLDVFANSSEVLCPIWGTVRIVFDLAREFGEYFDKLAAMLADIGTVLTRLPRYPHLYPGNDDLQKPMIDIFNAIFEFCAQARHIFRLGQEKSRGIKRFTNAVGFATALRVLWKPFNVDFGSIRERITKNVQAIEAEADIAEKEIANKERHRDDARWSKAEESQRLVAEFIDDQSIAKVNAWLAPANVAANHKAASSLRHGESGNWFLEGKAFQTWLDDDNSFLWLHAIPGAGKTVLASSIINYLRDNVQSTDTGLAYFYCDYKDAQKQDPSKLLGTILAMLAKQKRAIFENIQDFFLGQLKDSPAFTATFDELLSNFATFLGGHFRRVVLVVDALDEADPGSWECLTQALKKLHHQCNVKILVTSRNELLIARAFEDLSSTSIEQSDVAPDIRDFIAVEISSRIKQRKLKLRDPELEITIRNTLVGGSKGMFQWVKCQIDALCQLRNDKAIRAALSNLPRTLQDTYIRILQRVENEHPDDVEVLKKVLCWLVRGVRDLSLDELAEAIAIDPESGEGSMDFDAVDTDPEDILELLGGLVTVSPEKVVSLAHYSVKEFLVSEDIRKLKRAFWIGAHDVESQLALSCLTYLCYDDFRIPLLPDTEAFEARLHKFKFLQYAVQAGALHAQRSEKDGHQDERVVDMTMRLLQCWEGENRNFVSWEEIHHRRKFDRLSWHHRPRPLLCAAWFGLTEAVRQLLAEGGPACEDLTGAFMAAVSNGHAPTVKVFLQNNEQTKQRIVDNEENGIKEVEFGTLILDLGLALYEAAKNGHVGVLGELLQYEVDIGARQGKDRTAIQAAALEGRVEAVKLLLERGASHGIPCKRYGTPLAAAAEKGHQRTVAILLDAGADPNGRGGWYSSPLISAIVGRNTNIIQLLLDQGADIHRLGGRHMYPLTMAASQGMDPLIQQLVDRGAKIEGSDALYYAALAGNLSTVALLLELGEDVNTITTWGKYYTALGAAGREGHLPVIQHLISEGADVSISDADGCDALQLAAAQGHIACLRTLLEAGASPCSDDETCDTSALVRAAAAGKDNVIEALFELGVPSGPTQEVSHALVAAAWRNRESTVRLLFAKGADVNDTGQPLELRNWCTPLEMAATSGHLEMVNTLLELGADVQKSHDGLHGTALTAAVDSKCRSLEVIEALLNAGADPNQVTLEDSDSYGYPLLHAIQWSDANVTRLLLDKGADVNTQHETLYTPVHMAAVYEETTIIDLLLERGGDVNLVSTPKDLMSSINDVATIEECSITALQKAAWHGNDGVIHKLVDKGAALAIVGVDDAPFISALQVAAYMGHVSTVKTLLELGADVSDKGGYFGTALQAAVSQGHVEVSRALLEAGATANELGVGFYLSPLMAACQCPARDEATGAEILRLLVENGADVNANVGGELPYPLQAACYNLPTVNVELLLDIGADPNALGGRYGTSLQVASMEGDEDVVRLLIARGADPNIQGGQYNTALQAAFRRGYFIVIRYLLQNGAVHDLPGGQGGCVLGMGLGHDTKERSWGCCGTLIHQLTQTHKVDVNMQYGRYGYALQQCAARDRGDASFYYLLDAGAKVNTVGGYFGTALTAAAWLGNMEFVEKLLELGADLTLGNAAFPNPAFGAIKGDEKHVLERLIEAGVDVVENWALQFAAFMGHLEIIRMLVRAGAPINPPSKTGPFATPLQAAVVDGDKEVIHYLLNRGADIHATGGKYGGVLNAAVKHCDLSTVEMFLQKGVDPNQRDQTNQTALQAAAARGSLEMAFALVQHGADVNATGGKYHTALQAACTGIHRAHSLPVMKLLIERGADVNARGGFYHTPLQAAAVSLLEDSVRYLLENGAEWAPIDHTIARYPALLKQAAEVLEKARSPAEREELEEGGAEGEVDDNEDEGILPLNVDSVPGFEKAWKKRSRWDGVREMSLQSLRQLSLKADAAARVSSLRTGDKGSEVSIARKTVSRKSTAGLMASNASGEGAVKGNNEGVSWEELEWVDLEVGDIGPDE</sequence>
<keyword evidence="4" id="KW-0175">Coiled coil</keyword>
<dbReference type="Pfam" id="PF24809">
    <property type="entry name" value="DUF7708"/>
    <property type="match status" value="1"/>
</dbReference>
<reference evidence="9" key="1">
    <citation type="journal article" date="2023" name="Mol. Phylogenet. Evol.">
        <title>Genome-scale phylogeny and comparative genomics of the fungal order Sordariales.</title>
        <authorList>
            <person name="Hensen N."/>
            <person name="Bonometti L."/>
            <person name="Westerberg I."/>
            <person name="Brannstrom I.O."/>
            <person name="Guillou S."/>
            <person name="Cros-Aarteil S."/>
            <person name="Calhoun S."/>
            <person name="Haridas S."/>
            <person name="Kuo A."/>
            <person name="Mondo S."/>
            <person name="Pangilinan J."/>
            <person name="Riley R."/>
            <person name="LaButti K."/>
            <person name="Andreopoulos B."/>
            <person name="Lipzen A."/>
            <person name="Chen C."/>
            <person name="Yan M."/>
            <person name="Daum C."/>
            <person name="Ng V."/>
            <person name="Clum A."/>
            <person name="Steindorff A."/>
            <person name="Ohm R.A."/>
            <person name="Martin F."/>
            <person name="Silar P."/>
            <person name="Natvig D.O."/>
            <person name="Lalanne C."/>
            <person name="Gautier V."/>
            <person name="Ament-Velasquez S.L."/>
            <person name="Kruys A."/>
            <person name="Hutchinson M.I."/>
            <person name="Powell A.J."/>
            <person name="Barry K."/>
            <person name="Miller A.N."/>
            <person name="Grigoriev I.V."/>
            <person name="Debuchy R."/>
            <person name="Gladieux P."/>
            <person name="Hiltunen Thoren M."/>
            <person name="Johannesson H."/>
        </authorList>
    </citation>
    <scope>NUCLEOTIDE SEQUENCE</scope>
    <source>
        <strain evidence="9">CBS 232.78</strain>
    </source>
</reference>
<evidence type="ECO:0000256" key="4">
    <source>
        <dbReference type="SAM" id="Coils"/>
    </source>
</evidence>
<keyword evidence="2 3" id="KW-0040">ANK repeat</keyword>
<feature type="repeat" description="ANK" evidence="3">
    <location>
        <begin position="1799"/>
        <end position="1831"/>
    </location>
</feature>
<dbReference type="PROSITE" id="PS50088">
    <property type="entry name" value="ANK_REPEAT"/>
    <property type="match status" value="17"/>
</dbReference>
<dbReference type="SMART" id="SM00248">
    <property type="entry name" value="ANK"/>
    <property type="match status" value="31"/>
</dbReference>
<dbReference type="Pfam" id="PF12796">
    <property type="entry name" value="Ank_2"/>
    <property type="match status" value="7"/>
</dbReference>
<dbReference type="InterPro" id="IPR054471">
    <property type="entry name" value="GPIID_WHD"/>
</dbReference>
<feature type="repeat" description="ANK" evidence="3">
    <location>
        <begin position="1241"/>
        <end position="1269"/>
    </location>
</feature>
<evidence type="ECO:0000256" key="5">
    <source>
        <dbReference type="SAM" id="MobiDB-lite"/>
    </source>
</evidence>
<dbReference type="Gene3D" id="3.40.50.300">
    <property type="entry name" value="P-loop containing nucleotide triphosphate hydrolases"/>
    <property type="match status" value="1"/>
</dbReference>
<evidence type="ECO:0000313" key="10">
    <source>
        <dbReference type="Proteomes" id="UP001285441"/>
    </source>
</evidence>
<dbReference type="Pfam" id="PF24883">
    <property type="entry name" value="NPHP3_N"/>
    <property type="match status" value="1"/>
</dbReference>
<dbReference type="PROSITE" id="PS50297">
    <property type="entry name" value="ANK_REP_REGION"/>
    <property type="match status" value="12"/>
</dbReference>
<feature type="compositionally biased region" description="Acidic residues" evidence="5">
    <location>
        <begin position="1927"/>
        <end position="1945"/>
    </location>
</feature>
<evidence type="ECO:0000256" key="1">
    <source>
        <dbReference type="ARBA" id="ARBA00022737"/>
    </source>
</evidence>
<dbReference type="PANTHER" id="PTHR24123:SF33">
    <property type="entry name" value="PROTEIN HOS4"/>
    <property type="match status" value="1"/>
</dbReference>
<protein>
    <submittedName>
        <fullName evidence="9">Ankyrin repeat-containing domain protein</fullName>
    </submittedName>
</protein>
<feature type="repeat" description="ANK" evidence="3">
    <location>
        <begin position="1702"/>
        <end position="1730"/>
    </location>
</feature>
<feature type="region of interest" description="Disordered" evidence="5">
    <location>
        <begin position="1921"/>
        <end position="1945"/>
    </location>
</feature>
<organism evidence="9 10">
    <name type="scientific">Podospora didyma</name>
    <dbReference type="NCBI Taxonomy" id="330526"/>
    <lineage>
        <taxon>Eukaryota</taxon>
        <taxon>Fungi</taxon>
        <taxon>Dikarya</taxon>
        <taxon>Ascomycota</taxon>
        <taxon>Pezizomycotina</taxon>
        <taxon>Sordariomycetes</taxon>
        <taxon>Sordariomycetidae</taxon>
        <taxon>Sordariales</taxon>
        <taxon>Podosporaceae</taxon>
        <taxon>Podospora</taxon>
    </lineage>
</organism>
<feature type="repeat" description="ANK" evidence="3">
    <location>
        <begin position="1832"/>
        <end position="1868"/>
    </location>
</feature>
<feature type="repeat" description="ANK" evidence="3">
    <location>
        <begin position="1391"/>
        <end position="1420"/>
    </location>
</feature>
<feature type="repeat" description="ANK" evidence="3">
    <location>
        <begin position="1358"/>
        <end position="1387"/>
    </location>
</feature>
<evidence type="ECO:0000256" key="2">
    <source>
        <dbReference type="ARBA" id="ARBA00023043"/>
    </source>
</evidence>
<feature type="repeat" description="ANK" evidence="3">
    <location>
        <begin position="1164"/>
        <end position="1196"/>
    </location>
</feature>
<name>A0AAE0U416_9PEZI</name>
<evidence type="ECO:0000256" key="3">
    <source>
        <dbReference type="PROSITE-ProRule" id="PRU00023"/>
    </source>
</evidence>
<dbReference type="SUPFAM" id="SSF48403">
    <property type="entry name" value="Ankyrin repeat"/>
    <property type="match status" value="3"/>
</dbReference>
<keyword evidence="1" id="KW-0677">Repeat</keyword>
<evidence type="ECO:0000259" key="8">
    <source>
        <dbReference type="Pfam" id="PF24883"/>
    </source>
</evidence>
<evidence type="ECO:0000259" key="6">
    <source>
        <dbReference type="Pfam" id="PF22939"/>
    </source>
</evidence>
<dbReference type="PRINTS" id="PR01415">
    <property type="entry name" value="ANKYRIN"/>
</dbReference>
<feature type="domain" description="DUF7708" evidence="7">
    <location>
        <begin position="68"/>
        <end position="219"/>
    </location>
</feature>
<keyword evidence="10" id="KW-1185">Reference proteome</keyword>
<feature type="coiled-coil region" evidence="4">
    <location>
        <begin position="200"/>
        <end position="227"/>
    </location>
</feature>
<comment type="caution">
    <text evidence="9">The sequence shown here is derived from an EMBL/GenBank/DDBJ whole genome shotgun (WGS) entry which is preliminary data.</text>
</comment>
<feature type="repeat" description="ANK" evidence="3">
    <location>
        <begin position="898"/>
        <end position="930"/>
    </location>
</feature>
<gene>
    <name evidence="9" type="ORF">B0H63DRAFT_557080</name>
</gene>
<evidence type="ECO:0000313" key="9">
    <source>
        <dbReference type="EMBL" id="KAK3390052.1"/>
    </source>
</evidence>
<dbReference type="EMBL" id="JAULSW010000002">
    <property type="protein sequence ID" value="KAK3390052.1"/>
    <property type="molecule type" value="Genomic_DNA"/>
</dbReference>
<feature type="repeat" description="ANK" evidence="3">
    <location>
        <begin position="1495"/>
        <end position="1527"/>
    </location>
</feature>
<dbReference type="InterPro" id="IPR051165">
    <property type="entry name" value="Multifunctional_ANK_Repeat"/>
</dbReference>
<feature type="repeat" description="ANK" evidence="3">
    <location>
        <begin position="1640"/>
        <end position="1669"/>
    </location>
</feature>
<dbReference type="Pfam" id="PF13637">
    <property type="entry name" value="Ank_4"/>
    <property type="match status" value="1"/>
</dbReference>
<dbReference type="SUPFAM" id="SSF52540">
    <property type="entry name" value="P-loop containing nucleoside triphosphate hydrolases"/>
    <property type="match status" value="1"/>
</dbReference>